<dbReference type="Pfam" id="PF06792">
    <property type="entry name" value="UPF0261"/>
    <property type="match status" value="1"/>
</dbReference>
<proteinExistence type="predicted"/>
<dbReference type="InterPro" id="IPR051353">
    <property type="entry name" value="Tobamovirus_resist_UPF0261"/>
</dbReference>
<dbReference type="CDD" id="cd15488">
    <property type="entry name" value="Tm-1-like"/>
    <property type="match status" value="1"/>
</dbReference>
<dbReference type="PANTHER" id="PTHR31862:SF1">
    <property type="entry name" value="UPF0261 DOMAIN PROTEIN (AFU_ORTHOLOGUE AFUA_1G10120)"/>
    <property type="match status" value="1"/>
</dbReference>
<accession>A0A8J6MYW2</accession>
<dbReference type="InterPro" id="IPR056778">
    <property type="entry name" value="UPF0261_C"/>
</dbReference>
<keyword evidence="3" id="KW-0067">ATP-binding</keyword>
<dbReference type="Gene3D" id="3.40.50.12030">
    <property type="entry name" value="Uncharacterised protein family UPF0261, NC domain"/>
    <property type="match status" value="1"/>
</dbReference>
<dbReference type="Gene3D" id="3.40.50.12020">
    <property type="entry name" value="Uncharacterised protein family UPF0261, NN domain"/>
    <property type="match status" value="1"/>
</dbReference>
<comment type="caution">
    <text evidence="3">The sequence shown here is derived from an EMBL/GenBank/DDBJ whole genome shotgun (WGS) entry which is preliminary data.</text>
</comment>
<sequence>MENIVKKTVLIISTLDTKGEETYYLRDKIESLGITPLLMDISMRGEGPTRADIGPERVAAAGGSSIEEIRASKERSRVTNITIAGAARIAGEYFAEGKLDGVIGIGGSTGSLMATEVMRTLPFGLPKLMISSTAALPGLATRYIGTGDISLFHSVIEISGLSDLLKNVVDRAAYALAGMVQGKITSSKAEKGKAIAMTMLGPCEKCASSVRAALEEKGYQVIGFSAAGIGDRAMEEMLSQGLFQGVIDLAPGGVGEHLFGFMRDAGPDRMESAGRAGLPQIISTCSVNHITPAKSKYKPEYHERRKYDLDRFRTWVRISPDELREVAKAFKEKLNKAEGPVKVLIPQRGWSSVDYPGNATYDPEEDRVFVEELQDGLNPGIEVLEIDANMEDPEFARGVVEAAIKIL</sequence>
<evidence type="ECO:0000313" key="4">
    <source>
        <dbReference type="Proteomes" id="UP000650524"/>
    </source>
</evidence>
<feature type="domain" description="UPF0261" evidence="2">
    <location>
        <begin position="193"/>
        <end position="406"/>
    </location>
</feature>
<feature type="domain" description="UPF0261" evidence="1">
    <location>
        <begin position="7"/>
        <end position="183"/>
    </location>
</feature>
<dbReference type="GO" id="GO:0005524">
    <property type="term" value="F:ATP binding"/>
    <property type="evidence" value="ECO:0007669"/>
    <property type="project" value="UniProtKB-KW"/>
</dbReference>
<gene>
    <name evidence="3" type="ORF">H8E19_04765</name>
</gene>
<evidence type="ECO:0000313" key="3">
    <source>
        <dbReference type="EMBL" id="MBC8176696.1"/>
    </source>
</evidence>
<evidence type="ECO:0000259" key="1">
    <source>
        <dbReference type="Pfam" id="PF06792"/>
    </source>
</evidence>
<dbReference type="EMBL" id="JACNJD010000155">
    <property type="protein sequence ID" value="MBC8176696.1"/>
    <property type="molecule type" value="Genomic_DNA"/>
</dbReference>
<dbReference type="PANTHER" id="PTHR31862">
    <property type="entry name" value="UPF0261 DOMAIN PROTEIN (AFU_ORTHOLOGUE AFUA_1G10120)"/>
    <property type="match status" value="1"/>
</dbReference>
<dbReference type="AlphaFoldDB" id="A0A8J6MYW2"/>
<dbReference type="InterPro" id="IPR008322">
    <property type="entry name" value="UPF0261"/>
</dbReference>
<organism evidence="3 4">
    <name type="scientific">Candidatus Desulfacyla euxinica</name>
    <dbReference type="NCBI Taxonomy" id="2841693"/>
    <lineage>
        <taxon>Bacteria</taxon>
        <taxon>Deltaproteobacteria</taxon>
        <taxon>Candidatus Desulfacyla</taxon>
    </lineage>
</organism>
<dbReference type="InterPro" id="IPR044122">
    <property type="entry name" value="UPF0261_N"/>
</dbReference>
<dbReference type="Proteomes" id="UP000650524">
    <property type="component" value="Unassembled WGS sequence"/>
</dbReference>
<protein>
    <submittedName>
        <fullName evidence="3">Tm-1-like ATP-binding domain-containing protein</fullName>
    </submittedName>
</protein>
<reference evidence="3 4" key="1">
    <citation type="submission" date="2020-08" db="EMBL/GenBank/DDBJ databases">
        <title>Bridging the membrane lipid divide: bacteria of the FCB group superphylum have the potential to synthesize archaeal ether lipids.</title>
        <authorList>
            <person name="Villanueva L."/>
            <person name="Von Meijenfeldt F.A.B."/>
            <person name="Westbye A.B."/>
            <person name="Yadav S."/>
            <person name="Hopmans E.C."/>
            <person name="Dutilh B.E."/>
            <person name="Sinninghe Damste J.S."/>
        </authorList>
    </citation>
    <scope>NUCLEOTIDE SEQUENCE [LARGE SCALE GENOMIC DNA]</scope>
    <source>
        <strain evidence="3">NIOZ-UU27</strain>
    </source>
</reference>
<dbReference type="NCBIfam" id="NF002674">
    <property type="entry name" value="PRK02399.1-2"/>
    <property type="match status" value="1"/>
</dbReference>
<dbReference type="PIRSF" id="PIRSF033271">
    <property type="entry name" value="UCP033271"/>
    <property type="match status" value="1"/>
</dbReference>
<evidence type="ECO:0000259" key="2">
    <source>
        <dbReference type="Pfam" id="PF23189"/>
    </source>
</evidence>
<keyword evidence="3" id="KW-0547">Nucleotide-binding</keyword>
<dbReference type="Pfam" id="PF23189">
    <property type="entry name" value="UPF0261_C"/>
    <property type="match status" value="1"/>
</dbReference>
<name>A0A8J6MYW2_9DELT</name>